<evidence type="ECO:0000313" key="1">
    <source>
        <dbReference type="EMBL" id="ASJ17052.1"/>
    </source>
</evidence>
<organism evidence="2 3">
    <name type="scientific">Thermococcus chitonophagus</name>
    <dbReference type="NCBI Taxonomy" id="54262"/>
    <lineage>
        <taxon>Archaea</taxon>
        <taxon>Methanobacteriati</taxon>
        <taxon>Methanobacteriota</taxon>
        <taxon>Thermococci</taxon>
        <taxon>Thermococcales</taxon>
        <taxon>Thermococcaceae</taxon>
        <taxon>Thermococcus</taxon>
    </lineage>
</organism>
<sequence length="92" mass="10705">MSTAFLPYCFEDYPLPLFTPRFTKDELVINGITLRRRAKTQEAVRALREKFKRAYYDALGLNNQKIREAEERIKAGEIDEEALEILSTARGH</sequence>
<dbReference type="GeneID" id="33322554"/>
<reference evidence="2" key="2">
    <citation type="submission" date="2016-01" db="EMBL/GenBank/DDBJ databases">
        <authorList>
            <person name="Oliw E.H."/>
        </authorList>
    </citation>
    <scope>NUCLEOTIDE SEQUENCE</scope>
    <source>
        <strain evidence="2">1</strain>
    </source>
</reference>
<reference evidence="3" key="1">
    <citation type="submission" date="2016-01" db="EMBL/GenBank/DDBJ databases">
        <authorList>
            <person name="Vorgias C.E."/>
        </authorList>
    </citation>
    <scope>NUCLEOTIDE SEQUENCE [LARGE SCALE GENOMIC DNA]</scope>
</reference>
<dbReference type="RefSeq" id="WP_068577096.1">
    <property type="nucleotide sequence ID" value="NZ_CP015193.1"/>
</dbReference>
<reference evidence="1 4" key="3">
    <citation type="submission" date="2016-04" db="EMBL/GenBank/DDBJ databases">
        <title>Complete genome sequence of Thermococcus chitonophagus type strain GC74.</title>
        <authorList>
            <person name="Oger P.M."/>
        </authorList>
    </citation>
    <scope>NUCLEOTIDE SEQUENCE [LARGE SCALE GENOMIC DNA]</scope>
    <source>
        <strain evidence="1 4">GC74</strain>
    </source>
</reference>
<dbReference type="Proteomes" id="UP000093069">
    <property type="component" value="Chromosome I"/>
</dbReference>
<evidence type="ECO:0000313" key="2">
    <source>
        <dbReference type="EMBL" id="CUX77646.1"/>
    </source>
</evidence>
<proteinExistence type="predicted"/>
<dbReference type="OrthoDB" id="103475at2157"/>
<dbReference type="AlphaFoldDB" id="A0A160VT42"/>
<name>A0A160VT42_9EURY</name>
<gene>
    <name evidence="1" type="ORF">A3L04_08200</name>
    <name evidence="2" type="ORF">CHITON_0867</name>
</gene>
<dbReference type="KEGG" id="tch:CHITON_0867"/>
<dbReference type="Proteomes" id="UP000250189">
    <property type="component" value="Chromosome"/>
</dbReference>
<keyword evidence="4" id="KW-1185">Reference proteome</keyword>
<evidence type="ECO:0000313" key="3">
    <source>
        <dbReference type="Proteomes" id="UP000093069"/>
    </source>
</evidence>
<dbReference type="STRING" id="54262.CHITON_0867"/>
<protein>
    <submittedName>
        <fullName evidence="2">Uncharacterized protein</fullName>
    </submittedName>
</protein>
<accession>A0A160VT42</accession>
<evidence type="ECO:0000313" key="4">
    <source>
        <dbReference type="Proteomes" id="UP000250189"/>
    </source>
</evidence>
<dbReference type="EMBL" id="CP015193">
    <property type="protein sequence ID" value="ASJ17052.1"/>
    <property type="molecule type" value="Genomic_DNA"/>
</dbReference>
<dbReference type="EMBL" id="LN999010">
    <property type="protein sequence ID" value="CUX77646.1"/>
    <property type="molecule type" value="Genomic_DNA"/>
</dbReference>